<dbReference type="PANTHER" id="PTHR24166:SF48">
    <property type="entry name" value="PROTEIN VAPYRIN"/>
    <property type="match status" value="1"/>
</dbReference>
<feature type="repeat" description="ANK" evidence="3">
    <location>
        <begin position="185"/>
        <end position="217"/>
    </location>
</feature>
<evidence type="ECO:0000256" key="2">
    <source>
        <dbReference type="ARBA" id="ARBA00023043"/>
    </source>
</evidence>
<feature type="domain" description="Knr4/Smi1-like" evidence="5">
    <location>
        <begin position="568"/>
        <end position="715"/>
    </location>
</feature>
<dbReference type="OrthoDB" id="8410839at2"/>
<evidence type="ECO:0000313" key="6">
    <source>
        <dbReference type="EMBL" id="TQF16026.1"/>
    </source>
</evidence>
<dbReference type="Gene3D" id="1.25.40.20">
    <property type="entry name" value="Ankyrin repeat-containing domain"/>
    <property type="match status" value="3"/>
</dbReference>
<sequence>MSPKKKLSKPDAALLSAVKKSNAKAVARHLADGADPNVSDDEGYPVLHTACAEGNLDVARLLLDAGADVKGLDSDSATPLGFATAQTGDDGVELVKLLIARGSDVNHQWKDEARSTVLTDLLNQETNEEPSAEVLKTLLRAGANPNIPNGRGETPLMLSVDYKEQPELFELLLEHGAQVNAVDANGRSVLMQAVRYGNVPVAERLISKGVDVKVRTTDSDGNTALTMALDLDEIFGDPSLVVLGALLRAGAKPNQPNARGWYALHYAASLEDVKFTTLLLEAGADPKAANAGGYYPIDTANGRGNTRVEKRLLAAGSPTLEQAASLRAESVWKRIGAWAARRNPTYAEQLASTRPSTEARVVALEKAIGTPLPLDFRAFLLRFGGGAPAGTPGLSVSEYEVLPVDQILSTWKGLRKLVEKGTFKKAEPHELSKSQKDVKWTWWHPGWVPFAQDGGGNLKCVDLDPGPEGKRGQVIGWEIRGGPLSPYAPSMDAFFEHYLEGLETGRIELYGDEEPDDPEATATAPVTAPEPSRVGTAAERVEALSNQLGAWYEEHHAPYAQRFARTKSASQQQVDALEKSVGAELPADLQAFLLRFGGGAPDKKQGLSFFTYQVLSVKEITDLWTQLETHRESGAFAKSKPLDLTKGQKELTRTWWSAGWIPFAKNDHGEALCVDLTPGPAGRRGQVLRWSEYAGPLDEAKAPSLEDYLTDYLKRLRDKRWYVRSDSDDLLSS</sequence>
<dbReference type="Pfam" id="PF00023">
    <property type="entry name" value="Ank"/>
    <property type="match status" value="1"/>
</dbReference>
<feature type="repeat" description="ANK" evidence="3">
    <location>
        <begin position="151"/>
        <end position="184"/>
    </location>
</feature>
<accession>A0A540X438</accession>
<proteinExistence type="predicted"/>
<dbReference type="PROSITE" id="PS50088">
    <property type="entry name" value="ANK_REPEAT"/>
    <property type="match status" value="4"/>
</dbReference>
<protein>
    <recommendedName>
        <fullName evidence="5">Knr4/Smi1-like domain-containing protein</fullName>
    </recommendedName>
</protein>
<dbReference type="Gene3D" id="3.40.1580.10">
    <property type="entry name" value="SMI1/KNR4-like"/>
    <property type="match status" value="2"/>
</dbReference>
<keyword evidence="7" id="KW-1185">Reference proteome</keyword>
<dbReference type="SMART" id="SM00248">
    <property type="entry name" value="ANK"/>
    <property type="match status" value="7"/>
</dbReference>
<dbReference type="EMBL" id="VIFM01000031">
    <property type="protein sequence ID" value="TQF16026.1"/>
    <property type="molecule type" value="Genomic_DNA"/>
</dbReference>
<evidence type="ECO:0000256" key="3">
    <source>
        <dbReference type="PROSITE-ProRule" id="PRU00023"/>
    </source>
</evidence>
<dbReference type="InterPro" id="IPR036770">
    <property type="entry name" value="Ankyrin_rpt-contain_sf"/>
</dbReference>
<dbReference type="PROSITE" id="PS50297">
    <property type="entry name" value="ANK_REP_REGION"/>
    <property type="match status" value="4"/>
</dbReference>
<evidence type="ECO:0000256" key="1">
    <source>
        <dbReference type="ARBA" id="ARBA00022737"/>
    </source>
</evidence>
<evidence type="ECO:0000256" key="4">
    <source>
        <dbReference type="SAM" id="MobiDB-lite"/>
    </source>
</evidence>
<name>A0A540X438_9BACT</name>
<dbReference type="InterPro" id="IPR018958">
    <property type="entry name" value="Knr4/Smi1-like_dom"/>
</dbReference>
<dbReference type="InterPro" id="IPR050889">
    <property type="entry name" value="Dendritic_Spine_Reg/Scaffold"/>
</dbReference>
<feature type="repeat" description="ANK" evidence="3">
    <location>
        <begin position="42"/>
        <end position="74"/>
    </location>
</feature>
<keyword evidence="1" id="KW-0677">Repeat</keyword>
<dbReference type="SMART" id="SM00860">
    <property type="entry name" value="SMI1_KNR4"/>
    <property type="match status" value="2"/>
</dbReference>
<dbReference type="InterPro" id="IPR002110">
    <property type="entry name" value="Ankyrin_rpt"/>
</dbReference>
<dbReference type="Pfam" id="PF12796">
    <property type="entry name" value="Ank_2"/>
    <property type="match status" value="2"/>
</dbReference>
<keyword evidence="2 3" id="KW-0040">ANK repeat</keyword>
<organism evidence="6 7">
    <name type="scientific">Myxococcus llanfairpwllgwyngyllgogerychwyrndrobwllllantysiliogogogochensis</name>
    <dbReference type="NCBI Taxonomy" id="2590453"/>
    <lineage>
        <taxon>Bacteria</taxon>
        <taxon>Pseudomonadati</taxon>
        <taxon>Myxococcota</taxon>
        <taxon>Myxococcia</taxon>
        <taxon>Myxococcales</taxon>
        <taxon>Cystobacterineae</taxon>
        <taxon>Myxococcaceae</taxon>
        <taxon>Myxococcus</taxon>
    </lineage>
</organism>
<dbReference type="AlphaFoldDB" id="A0A540X438"/>
<feature type="compositionally biased region" description="Low complexity" evidence="4">
    <location>
        <begin position="520"/>
        <end position="531"/>
    </location>
</feature>
<dbReference type="RefSeq" id="WP_141642336.1">
    <property type="nucleotide sequence ID" value="NZ_VIFM01000031.1"/>
</dbReference>
<dbReference type="PANTHER" id="PTHR24166">
    <property type="entry name" value="ROLLING PEBBLES, ISOFORM B"/>
    <property type="match status" value="1"/>
</dbReference>
<dbReference type="InterPro" id="IPR037883">
    <property type="entry name" value="Knr4/Smi1-like_sf"/>
</dbReference>
<feature type="domain" description="Knr4/Smi1-like" evidence="5">
    <location>
        <begin position="355"/>
        <end position="501"/>
    </location>
</feature>
<evidence type="ECO:0000259" key="5">
    <source>
        <dbReference type="SMART" id="SM00860"/>
    </source>
</evidence>
<comment type="caution">
    <text evidence="6">The sequence shown here is derived from an EMBL/GenBank/DDBJ whole genome shotgun (WGS) entry which is preliminary data.</text>
</comment>
<dbReference type="Pfam" id="PF09346">
    <property type="entry name" value="SMI1_KNR4"/>
    <property type="match status" value="2"/>
</dbReference>
<dbReference type="Proteomes" id="UP000315369">
    <property type="component" value="Unassembled WGS sequence"/>
</dbReference>
<feature type="repeat" description="ANK" evidence="3">
    <location>
        <begin position="259"/>
        <end position="291"/>
    </location>
</feature>
<dbReference type="SUPFAM" id="SSF160631">
    <property type="entry name" value="SMI1/KNR4-like"/>
    <property type="match status" value="2"/>
</dbReference>
<gene>
    <name evidence="6" type="ORF">FJV41_10675</name>
</gene>
<evidence type="ECO:0000313" key="7">
    <source>
        <dbReference type="Proteomes" id="UP000315369"/>
    </source>
</evidence>
<reference evidence="6 7" key="1">
    <citation type="submission" date="2019-06" db="EMBL/GenBank/DDBJ databases">
        <authorList>
            <person name="Livingstone P."/>
            <person name="Whitworth D."/>
        </authorList>
    </citation>
    <scope>NUCLEOTIDE SEQUENCE [LARGE SCALE GENOMIC DNA]</scope>
    <source>
        <strain evidence="6 7">AM401</strain>
    </source>
</reference>
<feature type="region of interest" description="Disordered" evidence="4">
    <location>
        <begin position="511"/>
        <end position="534"/>
    </location>
</feature>
<dbReference type="SUPFAM" id="SSF48403">
    <property type="entry name" value="Ankyrin repeat"/>
    <property type="match status" value="1"/>
</dbReference>